<keyword evidence="8 12" id="KW-0067">ATP-binding</keyword>
<evidence type="ECO:0000256" key="10">
    <source>
        <dbReference type="ARBA" id="ARBA00023146"/>
    </source>
</evidence>
<dbReference type="GO" id="GO:0005524">
    <property type="term" value="F:ATP binding"/>
    <property type="evidence" value="ECO:0007669"/>
    <property type="project" value="UniProtKB-KW"/>
</dbReference>
<dbReference type="GO" id="GO:0005737">
    <property type="term" value="C:cytoplasm"/>
    <property type="evidence" value="ECO:0007669"/>
    <property type="project" value="UniProtKB-SubCell"/>
</dbReference>
<feature type="region of interest" description="Disordered" evidence="13">
    <location>
        <begin position="1"/>
        <end position="37"/>
    </location>
</feature>
<evidence type="ECO:0000256" key="12">
    <source>
        <dbReference type="RuleBase" id="RU363036"/>
    </source>
</evidence>
<proteinExistence type="inferred from homology"/>
<evidence type="ECO:0000256" key="4">
    <source>
        <dbReference type="ARBA" id="ARBA00013782"/>
    </source>
</evidence>
<dbReference type="FunFam" id="3.40.50.620:FF:000033">
    <property type="entry name" value="tryptophan--tRNA ligase, cytoplasmic"/>
    <property type="match status" value="1"/>
</dbReference>
<dbReference type="FunFam" id="1.10.240.10:FF:000003">
    <property type="entry name" value="Tryptophan--tRNA ligase, cytoplasmic"/>
    <property type="match status" value="1"/>
</dbReference>
<organism evidence="14 15">
    <name type="scientific">Rhodosorus marinus</name>
    <dbReference type="NCBI Taxonomy" id="101924"/>
    <lineage>
        <taxon>Eukaryota</taxon>
        <taxon>Rhodophyta</taxon>
        <taxon>Stylonematophyceae</taxon>
        <taxon>Stylonematales</taxon>
        <taxon>Stylonemataceae</taxon>
        <taxon>Rhodosorus</taxon>
    </lineage>
</organism>
<dbReference type="InterPro" id="IPR014729">
    <property type="entry name" value="Rossmann-like_a/b/a_fold"/>
</dbReference>
<evidence type="ECO:0000256" key="11">
    <source>
        <dbReference type="ARBA" id="ARBA00030268"/>
    </source>
</evidence>
<keyword evidence="5" id="KW-0963">Cytoplasm</keyword>
<dbReference type="Proteomes" id="UP001157974">
    <property type="component" value="Unassembled WGS sequence"/>
</dbReference>
<sequence length="420" mass="47326">MEKEGNSGNEGTKSETSAMSVEGGVRTDVENGGGGGEEVVVTPWTVSGVVDYDKLVKDFGSKRIDQDLVERIERVTGKPAHPLLRRGVFFSHRDLGFILDLYEKGKKFFLYTGRGPSSRALHLGHLIPFMFTKYLQEAFNVPLVIQLTDDEKFLFTQDPKKKLEDFYQMGKDNAKDIIACGFDPEKTFIFSDLDYVGTMWKNIVKIQKAVTYNQVKGIFGFTDSDNIGKHGFPAVQAAPSFSSSFPDIFGEKSDLPCLIPCAIDQDPYFRMTRDAAHRLKLKKPALIHSKFFPALQGDNTKMSASDENSAIFITDTPAQIKKKVNKYAFSGGRATLEEHRELGGIVEVDIAYRYLTFFCDDDELIEKLADGYRKGEILSGEMKLECIKVLQDMVKQHQVRRAEVTDETLKKFMTPRALER</sequence>
<gene>
    <name evidence="14" type="ORF">NDN08_001584</name>
</gene>
<accession>A0AAV8URD2</accession>
<keyword evidence="6 12" id="KW-0436">Ligase</keyword>
<comment type="similarity">
    <text evidence="2 12">Belongs to the class-I aminoacyl-tRNA synthetase family.</text>
</comment>
<evidence type="ECO:0000256" key="13">
    <source>
        <dbReference type="SAM" id="MobiDB-lite"/>
    </source>
</evidence>
<evidence type="ECO:0000256" key="5">
    <source>
        <dbReference type="ARBA" id="ARBA00022490"/>
    </source>
</evidence>
<evidence type="ECO:0000313" key="15">
    <source>
        <dbReference type="Proteomes" id="UP001157974"/>
    </source>
</evidence>
<keyword evidence="10 12" id="KW-0030">Aminoacyl-tRNA synthetase</keyword>
<dbReference type="InterPro" id="IPR002306">
    <property type="entry name" value="Trp-tRNA-ligase"/>
</dbReference>
<dbReference type="PANTHER" id="PTHR10055:SF1">
    <property type="entry name" value="TRYPTOPHAN--TRNA LIGASE, CYTOPLASMIC"/>
    <property type="match status" value="1"/>
</dbReference>
<dbReference type="GO" id="GO:0006436">
    <property type="term" value="P:tryptophanyl-tRNA aminoacylation"/>
    <property type="evidence" value="ECO:0007669"/>
    <property type="project" value="InterPro"/>
</dbReference>
<dbReference type="PRINTS" id="PR01039">
    <property type="entry name" value="TRNASYNTHTRP"/>
</dbReference>
<dbReference type="CDD" id="cd00806">
    <property type="entry name" value="TrpRS_core"/>
    <property type="match status" value="1"/>
</dbReference>
<dbReference type="NCBIfam" id="TIGR00233">
    <property type="entry name" value="trpS"/>
    <property type="match status" value="1"/>
</dbReference>
<evidence type="ECO:0000256" key="6">
    <source>
        <dbReference type="ARBA" id="ARBA00022598"/>
    </source>
</evidence>
<dbReference type="SUPFAM" id="SSF52374">
    <property type="entry name" value="Nucleotidylyl transferase"/>
    <property type="match status" value="1"/>
</dbReference>
<dbReference type="GO" id="GO:0004830">
    <property type="term" value="F:tryptophan-tRNA ligase activity"/>
    <property type="evidence" value="ECO:0007669"/>
    <property type="project" value="UniProtKB-EC"/>
</dbReference>
<dbReference type="EMBL" id="JAMWBK010000005">
    <property type="protein sequence ID" value="KAJ8905073.1"/>
    <property type="molecule type" value="Genomic_DNA"/>
</dbReference>
<dbReference type="PANTHER" id="PTHR10055">
    <property type="entry name" value="TRYPTOPHANYL-TRNA SYNTHETASE"/>
    <property type="match status" value="1"/>
</dbReference>
<evidence type="ECO:0000256" key="2">
    <source>
        <dbReference type="ARBA" id="ARBA00005594"/>
    </source>
</evidence>
<comment type="subcellular location">
    <subcellularLocation>
        <location evidence="1">Cytoplasm</location>
    </subcellularLocation>
</comment>
<feature type="compositionally biased region" description="Polar residues" evidence="13">
    <location>
        <begin position="1"/>
        <end position="19"/>
    </location>
</feature>
<keyword evidence="7 12" id="KW-0547">Nucleotide-binding</keyword>
<dbReference type="InterPro" id="IPR002305">
    <property type="entry name" value="aa-tRNA-synth_Ic"/>
</dbReference>
<dbReference type="EC" id="6.1.1.2" evidence="3"/>
<dbReference type="AlphaFoldDB" id="A0AAV8URD2"/>
<comment type="caution">
    <text evidence="14">The sequence shown here is derived from an EMBL/GenBank/DDBJ whole genome shotgun (WGS) entry which is preliminary data.</text>
</comment>
<evidence type="ECO:0000256" key="8">
    <source>
        <dbReference type="ARBA" id="ARBA00022840"/>
    </source>
</evidence>
<evidence type="ECO:0000256" key="3">
    <source>
        <dbReference type="ARBA" id="ARBA00013161"/>
    </source>
</evidence>
<evidence type="ECO:0000256" key="7">
    <source>
        <dbReference type="ARBA" id="ARBA00022741"/>
    </source>
</evidence>
<name>A0AAV8URD2_9RHOD</name>
<evidence type="ECO:0000256" key="9">
    <source>
        <dbReference type="ARBA" id="ARBA00022917"/>
    </source>
</evidence>
<dbReference type="Gene3D" id="1.10.240.10">
    <property type="entry name" value="Tyrosyl-Transfer RNA Synthetase"/>
    <property type="match status" value="1"/>
</dbReference>
<protein>
    <recommendedName>
        <fullName evidence="4">Tryptophan--tRNA ligase, cytoplasmic</fullName>
        <ecNumber evidence="3">6.1.1.2</ecNumber>
    </recommendedName>
    <alternativeName>
        <fullName evidence="11">Tryptophanyl-tRNA synthetase</fullName>
    </alternativeName>
</protein>
<keyword evidence="9 12" id="KW-0648">Protein biosynthesis</keyword>
<dbReference type="Pfam" id="PF00579">
    <property type="entry name" value="tRNA-synt_1b"/>
    <property type="match status" value="1"/>
</dbReference>
<keyword evidence="15" id="KW-1185">Reference proteome</keyword>
<reference evidence="14 15" key="1">
    <citation type="journal article" date="2023" name="Nat. Commun.">
        <title>Origin of minicircular mitochondrial genomes in red algae.</title>
        <authorList>
            <person name="Lee Y."/>
            <person name="Cho C.H."/>
            <person name="Lee Y.M."/>
            <person name="Park S.I."/>
            <person name="Yang J.H."/>
            <person name="West J.A."/>
            <person name="Bhattacharya D."/>
            <person name="Yoon H.S."/>
        </authorList>
    </citation>
    <scope>NUCLEOTIDE SEQUENCE [LARGE SCALE GENOMIC DNA]</scope>
    <source>
        <strain evidence="14 15">CCMP1338</strain>
        <tissue evidence="14">Whole cell</tissue>
    </source>
</reference>
<evidence type="ECO:0000313" key="14">
    <source>
        <dbReference type="EMBL" id="KAJ8905073.1"/>
    </source>
</evidence>
<evidence type="ECO:0000256" key="1">
    <source>
        <dbReference type="ARBA" id="ARBA00004496"/>
    </source>
</evidence>
<dbReference type="Gene3D" id="3.40.50.620">
    <property type="entry name" value="HUPs"/>
    <property type="match status" value="1"/>
</dbReference>